<feature type="region of interest" description="Disordered" evidence="1">
    <location>
        <begin position="1"/>
        <end position="68"/>
    </location>
</feature>
<name>A0A243WC78_9BACT</name>
<evidence type="ECO:0000313" key="2">
    <source>
        <dbReference type="EMBL" id="OUJ73242.1"/>
    </source>
</evidence>
<sequence>MIDPTNQANPPEENEAPQPMQGGSSSTDPSSDDFAASITEAQAYDYNPTSENSAERDEEGPVDNILKK</sequence>
<dbReference type="RefSeq" id="WP_086595005.1">
    <property type="nucleotide sequence ID" value="NZ_MTSE01000007.1"/>
</dbReference>
<protein>
    <submittedName>
        <fullName evidence="2">Uncharacterized protein</fullName>
    </submittedName>
</protein>
<accession>A0A243WC78</accession>
<comment type="caution">
    <text evidence="2">The sequence shown here is derived from an EMBL/GenBank/DDBJ whole genome shotgun (WGS) entry which is preliminary data.</text>
</comment>
<evidence type="ECO:0000256" key="1">
    <source>
        <dbReference type="SAM" id="MobiDB-lite"/>
    </source>
</evidence>
<organism evidence="2 3">
    <name type="scientific">Hymenobacter crusticola</name>
    <dbReference type="NCBI Taxonomy" id="1770526"/>
    <lineage>
        <taxon>Bacteria</taxon>
        <taxon>Pseudomonadati</taxon>
        <taxon>Bacteroidota</taxon>
        <taxon>Cytophagia</taxon>
        <taxon>Cytophagales</taxon>
        <taxon>Hymenobacteraceae</taxon>
        <taxon>Hymenobacter</taxon>
    </lineage>
</organism>
<gene>
    <name evidence="2" type="ORF">BXP70_15575</name>
</gene>
<keyword evidence="3" id="KW-1185">Reference proteome</keyword>
<dbReference type="AlphaFoldDB" id="A0A243WC78"/>
<feature type="compositionally biased region" description="Low complexity" evidence="1">
    <location>
        <begin position="1"/>
        <end position="33"/>
    </location>
</feature>
<proteinExistence type="predicted"/>
<dbReference type="EMBL" id="MTSE01000007">
    <property type="protein sequence ID" value="OUJ73242.1"/>
    <property type="molecule type" value="Genomic_DNA"/>
</dbReference>
<dbReference type="Proteomes" id="UP000194873">
    <property type="component" value="Unassembled WGS sequence"/>
</dbReference>
<reference evidence="2 3" key="1">
    <citation type="submission" date="2017-01" db="EMBL/GenBank/DDBJ databases">
        <title>A new Hymenobacter.</title>
        <authorList>
            <person name="Liang Y."/>
            <person name="Feng F."/>
        </authorList>
    </citation>
    <scope>NUCLEOTIDE SEQUENCE [LARGE SCALE GENOMIC DNA]</scope>
    <source>
        <strain evidence="2">MIMBbqt21</strain>
    </source>
</reference>
<evidence type="ECO:0000313" key="3">
    <source>
        <dbReference type="Proteomes" id="UP000194873"/>
    </source>
</evidence>